<organism evidence="2 3">
    <name type="scientific">Ectopseudomonas oleovorans</name>
    <name type="common">Pseudomonas oleovorans</name>
    <dbReference type="NCBI Taxonomy" id="301"/>
    <lineage>
        <taxon>Bacteria</taxon>
        <taxon>Pseudomonadati</taxon>
        <taxon>Pseudomonadota</taxon>
        <taxon>Gammaproteobacteria</taxon>
        <taxon>Pseudomonadales</taxon>
        <taxon>Pseudomonadaceae</taxon>
        <taxon>Ectopseudomonas</taxon>
    </lineage>
</organism>
<accession>A0A3R8WZQ8</accession>
<dbReference type="CDD" id="cd02042">
    <property type="entry name" value="ParAB_family"/>
    <property type="match status" value="1"/>
</dbReference>
<dbReference type="Proteomes" id="UP000272833">
    <property type="component" value="Unassembled WGS sequence"/>
</dbReference>
<dbReference type="Pfam" id="PF13614">
    <property type="entry name" value="AAA_31"/>
    <property type="match status" value="1"/>
</dbReference>
<evidence type="ECO:0000313" key="2">
    <source>
        <dbReference type="EMBL" id="RRW33143.1"/>
    </source>
</evidence>
<gene>
    <name evidence="2" type="ORF">EGJ44_15575</name>
</gene>
<evidence type="ECO:0000313" key="3">
    <source>
        <dbReference type="Proteomes" id="UP000272833"/>
    </source>
</evidence>
<sequence>MHVIAIISTKGGVGKTTVAANLGGFIADAGRRVLLIDLDVQPTLSSYYALTQRAAGGIYELLAFNEQSLPQLVSQTSVPNLDVALSNDQHQQLGTLLLHAADGRLRLRNLLPLFQPHYDLVLIDTQGARSVMLEMALLAADLAVSPITPEILAARELQRGTLQLIDAIAPYRYLGIQPPPLHLLLNRVPAASSNARLVQQTLRLIFREHREVRILGSELPAIEAFPRAATAGHPVHRVEYRRPSGRQAPAALEIMRALASELLPQWQEQFASVTGRVGRRPSHVEHP</sequence>
<dbReference type="PANTHER" id="PTHR13696:SF96">
    <property type="entry name" value="COBQ_COBB_MIND_PARA NUCLEOTIDE BINDING DOMAIN-CONTAINING PROTEIN"/>
    <property type="match status" value="1"/>
</dbReference>
<comment type="caution">
    <text evidence="2">The sequence shown here is derived from an EMBL/GenBank/DDBJ whole genome shotgun (WGS) entry which is preliminary data.</text>
</comment>
<name>A0A3R8WZQ8_ECTOL</name>
<dbReference type="SUPFAM" id="SSF52540">
    <property type="entry name" value="P-loop containing nucleoside triphosphate hydrolases"/>
    <property type="match status" value="1"/>
</dbReference>
<protein>
    <submittedName>
        <fullName evidence="2">ParA family protein</fullName>
    </submittedName>
</protein>
<reference evidence="2 3" key="1">
    <citation type="submission" date="2018-10" db="EMBL/GenBank/DDBJ databases">
        <title>Transmission dynamics of multidrug resistant bacteria on intensive care unit surfaces.</title>
        <authorList>
            <person name="D'Souza A.W."/>
            <person name="Potter R.F."/>
            <person name="Wallace M."/>
            <person name="Shupe A."/>
            <person name="Patel S."/>
            <person name="Sun S."/>
            <person name="Gul D."/>
            <person name="Kwon J.H."/>
            <person name="Andleeb S."/>
            <person name="Burnham C.-A.D."/>
            <person name="Dantas G."/>
        </authorList>
    </citation>
    <scope>NUCLEOTIDE SEQUENCE [LARGE SCALE GENOMIC DNA]</scope>
    <source>
        <strain evidence="2 3">PO_271</strain>
    </source>
</reference>
<dbReference type="AlphaFoldDB" id="A0A3R8WZQ8"/>
<feature type="domain" description="AAA" evidence="1">
    <location>
        <begin position="1"/>
        <end position="158"/>
    </location>
</feature>
<dbReference type="RefSeq" id="WP_125874647.1">
    <property type="nucleotide sequence ID" value="NZ_RHRS01000042.1"/>
</dbReference>
<evidence type="ECO:0000259" key="1">
    <source>
        <dbReference type="Pfam" id="PF13614"/>
    </source>
</evidence>
<dbReference type="PANTHER" id="PTHR13696">
    <property type="entry name" value="P-LOOP CONTAINING NUCLEOSIDE TRIPHOSPHATE HYDROLASE"/>
    <property type="match status" value="1"/>
</dbReference>
<dbReference type="InterPro" id="IPR025669">
    <property type="entry name" value="AAA_dom"/>
</dbReference>
<dbReference type="EMBL" id="RHRS01000042">
    <property type="protein sequence ID" value="RRW33143.1"/>
    <property type="molecule type" value="Genomic_DNA"/>
</dbReference>
<dbReference type="InterPro" id="IPR027417">
    <property type="entry name" value="P-loop_NTPase"/>
</dbReference>
<proteinExistence type="predicted"/>
<dbReference type="InterPro" id="IPR050678">
    <property type="entry name" value="DNA_Partitioning_ATPase"/>
</dbReference>
<dbReference type="Gene3D" id="3.40.50.300">
    <property type="entry name" value="P-loop containing nucleotide triphosphate hydrolases"/>
    <property type="match status" value="1"/>
</dbReference>